<feature type="transmembrane region" description="Helical" evidence="1">
    <location>
        <begin position="496"/>
        <end position="515"/>
    </location>
</feature>
<keyword evidence="1" id="KW-1133">Transmembrane helix</keyword>
<feature type="transmembrane region" description="Helical" evidence="1">
    <location>
        <begin position="141"/>
        <end position="165"/>
    </location>
</feature>
<evidence type="ECO:0000256" key="1">
    <source>
        <dbReference type="SAM" id="Phobius"/>
    </source>
</evidence>
<dbReference type="Proteomes" id="UP000076796">
    <property type="component" value="Unassembled WGS sequence"/>
</dbReference>
<dbReference type="GeneID" id="97556737"/>
<reference evidence="2" key="1">
    <citation type="journal article" date="2016" name="Genome Announc.">
        <title>Draft genomes of two strains of Paenibacillus glucanolyticus with capability to degrade lignocellulose.</title>
        <authorList>
            <person name="Mathews S.L."/>
            <person name="Pawlak J."/>
            <person name="Grunden A.M."/>
        </authorList>
    </citation>
    <scope>NUCLEOTIDE SEQUENCE [LARGE SCALE GENOMIC DNA]</scope>
    <source>
        <strain evidence="2">SLM1</strain>
    </source>
</reference>
<protein>
    <submittedName>
        <fullName evidence="2">Uncharacterized protein</fullName>
    </submittedName>
</protein>
<comment type="caution">
    <text evidence="2">The sequence shown here is derived from an EMBL/GenBank/DDBJ whole genome shotgun (WGS) entry which is preliminary data.</text>
</comment>
<evidence type="ECO:0000313" key="2">
    <source>
        <dbReference type="EMBL" id="KZS47790.1"/>
    </source>
</evidence>
<feature type="transmembrane region" description="Helical" evidence="1">
    <location>
        <begin position="382"/>
        <end position="401"/>
    </location>
</feature>
<sequence>MPGPESSFRMLKILDRFQGVISRTGVDYEVLRRILHVKLIMDSRRAPVILSSVNRKKEEQDKNLFVSSLWMYGLIGLVLTPFVFWSDPEYLLPMSLLSAILMFLIMTSMISDFSSVLLDVRDRSILMTKPIDGRTVGLARSIHAGIYLLLLTGALSAGSLVVGLIKHGVGFFLIYILELILMNMLILVSTSMIYLVLLKYWDGEKLKDLINYVQIGLSATLAIGYQFVIRSFDLIDFNLVFTPAWWQILLPPVWYAAPYEWLFGEGGGWLILLSALAVFVPILLMMIYARLIPSFELYLEKLAHSEAGKGRERGKFDRFLARWVCRSRTEQACFRLSASMLKNEREFKLKVYPTLGLAVLLPYLFFFSTIRNSSFAEIGRGSSYYVLYVMLIMVATVVMMLKYSGKPKAFWLFGSAPMPSMTPLYQGALKAFAIKIFLPLFAVNAVVFVIIFGMRILPDILIVLLTGLMLIPLSAKAMLRTPPFSQAFNMAQQKEGWWVLVYFIVVGGFIGLHYASSTIAYGIPAYIVVLLAVNGWVWTKLYK</sequence>
<feature type="transmembrane region" description="Helical" evidence="1">
    <location>
        <begin position="269"/>
        <end position="291"/>
    </location>
</feature>
<feature type="transmembrane region" description="Helical" evidence="1">
    <location>
        <begin position="456"/>
        <end position="475"/>
    </location>
</feature>
<feature type="transmembrane region" description="Helical" evidence="1">
    <location>
        <begin position="351"/>
        <end position="370"/>
    </location>
</feature>
<dbReference type="RefSeq" id="WP_063479011.1">
    <property type="nucleotide sequence ID" value="NZ_CP147845.1"/>
</dbReference>
<keyword evidence="3" id="KW-1185">Reference proteome</keyword>
<feature type="transmembrane region" description="Helical" evidence="1">
    <location>
        <begin position="428"/>
        <end position="450"/>
    </location>
</feature>
<accession>A0A163L3V8</accession>
<dbReference type="STRING" id="59843.A3958_17985"/>
<feature type="transmembrane region" description="Helical" evidence="1">
    <location>
        <begin position="96"/>
        <end position="120"/>
    </location>
</feature>
<feature type="transmembrane region" description="Helical" evidence="1">
    <location>
        <begin position="64"/>
        <end position="84"/>
    </location>
</feature>
<proteinExistence type="predicted"/>
<name>A0A163L3V8_9BACL</name>
<dbReference type="AlphaFoldDB" id="A0A163L3V8"/>
<feature type="transmembrane region" description="Helical" evidence="1">
    <location>
        <begin position="171"/>
        <end position="197"/>
    </location>
</feature>
<organism evidence="2 3">
    <name type="scientific">Paenibacillus glucanolyticus</name>
    <dbReference type="NCBI Taxonomy" id="59843"/>
    <lineage>
        <taxon>Bacteria</taxon>
        <taxon>Bacillati</taxon>
        <taxon>Bacillota</taxon>
        <taxon>Bacilli</taxon>
        <taxon>Bacillales</taxon>
        <taxon>Paenibacillaceae</taxon>
        <taxon>Paenibacillus</taxon>
    </lineage>
</organism>
<keyword evidence="1" id="KW-0812">Transmembrane</keyword>
<dbReference type="EMBL" id="LWMH01000001">
    <property type="protein sequence ID" value="KZS47790.1"/>
    <property type="molecule type" value="Genomic_DNA"/>
</dbReference>
<feature type="transmembrane region" description="Helical" evidence="1">
    <location>
        <begin position="209"/>
        <end position="229"/>
    </location>
</feature>
<evidence type="ECO:0000313" key="3">
    <source>
        <dbReference type="Proteomes" id="UP000076796"/>
    </source>
</evidence>
<dbReference type="OrthoDB" id="2659138at2"/>
<gene>
    <name evidence="2" type="ORF">AWU65_18625</name>
</gene>
<feature type="transmembrane region" description="Helical" evidence="1">
    <location>
        <begin position="521"/>
        <end position="539"/>
    </location>
</feature>
<keyword evidence="1" id="KW-0472">Membrane</keyword>